<evidence type="ECO:0000313" key="2">
    <source>
        <dbReference type="Proteomes" id="UP000178869"/>
    </source>
</evidence>
<evidence type="ECO:0000313" key="1">
    <source>
        <dbReference type="EMBL" id="OHA47122.1"/>
    </source>
</evidence>
<dbReference type="EMBL" id="MHSR01000008">
    <property type="protein sequence ID" value="OHA47122.1"/>
    <property type="molecule type" value="Genomic_DNA"/>
</dbReference>
<gene>
    <name evidence="1" type="ORF">A2828_04125</name>
</gene>
<organism evidence="1 2">
    <name type="scientific">Candidatus Terrybacteria bacterium RIFCSPHIGHO2_01_FULL_43_35</name>
    <dbReference type="NCBI Taxonomy" id="1802361"/>
    <lineage>
        <taxon>Bacteria</taxon>
        <taxon>Candidatus Terryibacteriota</taxon>
    </lineage>
</organism>
<name>A0A1G2PHR4_9BACT</name>
<accession>A0A1G2PHR4</accession>
<protein>
    <submittedName>
        <fullName evidence="1">Uncharacterized protein</fullName>
    </submittedName>
</protein>
<proteinExistence type="predicted"/>
<reference evidence="1 2" key="1">
    <citation type="journal article" date="2016" name="Nat. Commun.">
        <title>Thousands of microbial genomes shed light on interconnected biogeochemical processes in an aquifer system.</title>
        <authorList>
            <person name="Anantharaman K."/>
            <person name="Brown C.T."/>
            <person name="Hug L.A."/>
            <person name="Sharon I."/>
            <person name="Castelle C.J."/>
            <person name="Probst A.J."/>
            <person name="Thomas B.C."/>
            <person name="Singh A."/>
            <person name="Wilkins M.J."/>
            <person name="Karaoz U."/>
            <person name="Brodie E.L."/>
            <person name="Williams K.H."/>
            <person name="Hubbard S.S."/>
            <person name="Banfield J.F."/>
        </authorList>
    </citation>
    <scope>NUCLEOTIDE SEQUENCE [LARGE SCALE GENOMIC DNA]</scope>
</reference>
<sequence>MRFVDVVDLSATETASHLGPLMFAEGRPKPVFGVCPVCGALVEVMERRVKDLDGEPLGRSLIDRPAVPYIVKAHSWFADPKWSCEGSGAEPLPYIEN</sequence>
<comment type="caution">
    <text evidence="1">The sequence shown here is derived from an EMBL/GenBank/DDBJ whole genome shotgun (WGS) entry which is preliminary data.</text>
</comment>
<dbReference type="AlphaFoldDB" id="A0A1G2PHR4"/>
<dbReference type="Proteomes" id="UP000178869">
    <property type="component" value="Unassembled WGS sequence"/>
</dbReference>